<evidence type="ECO:0000313" key="6">
    <source>
        <dbReference type="Proteomes" id="UP001500751"/>
    </source>
</evidence>
<dbReference type="InterPro" id="IPR011991">
    <property type="entry name" value="ArsR-like_HTH"/>
</dbReference>
<dbReference type="InterPro" id="IPR036388">
    <property type="entry name" value="WH-like_DNA-bd_sf"/>
</dbReference>
<comment type="caution">
    <text evidence="5">The sequence shown here is derived from an EMBL/GenBank/DDBJ whole genome shotgun (WGS) entry which is preliminary data.</text>
</comment>
<dbReference type="CDD" id="cd00090">
    <property type="entry name" value="HTH_ARSR"/>
    <property type="match status" value="1"/>
</dbReference>
<feature type="domain" description="HTH arsR-type" evidence="4">
    <location>
        <begin position="235"/>
        <end position="324"/>
    </location>
</feature>
<reference evidence="5 6" key="1">
    <citation type="journal article" date="2019" name="Int. J. Syst. Evol. Microbiol.">
        <title>The Global Catalogue of Microorganisms (GCM) 10K type strain sequencing project: providing services to taxonomists for standard genome sequencing and annotation.</title>
        <authorList>
            <consortium name="The Broad Institute Genomics Platform"/>
            <consortium name="The Broad Institute Genome Sequencing Center for Infectious Disease"/>
            <person name="Wu L."/>
            <person name="Ma J."/>
        </authorList>
    </citation>
    <scope>NUCLEOTIDE SEQUENCE [LARGE SCALE GENOMIC DNA]</scope>
    <source>
        <strain evidence="5 6">JCM 16014</strain>
    </source>
</reference>
<dbReference type="SMART" id="SM00418">
    <property type="entry name" value="HTH_ARSR"/>
    <property type="match status" value="1"/>
</dbReference>
<dbReference type="Proteomes" id="UP001500751">
    <property type="component" value="Unassembled WGS sequence"/>
</dbReference>
<dbReference type="PANTHER" id="PTHR43132">
    <property type="entry name" value="ARSENICAL RESISTANCE OPERON REPRESSOR ARSR-RELATED"/>
    <property type="match status" value="1"/>
</dbReference>
<keyword evidence="1" id="KW-0805">Transcription regulation</keyword>
<sequence length="324" mass="34117">MRCDGEGAPVIRIRMSSDDVARVRIASTPDFGLELMSGGALAADGDRAAVPRLTRWRDDVARRQATDSLSAVTGLYTVRSLPGLLSRPDGPLITDVVDYLEHIAPQNGLTRFNRALADGDDAAHERLQAAVTDFRTTAIEPYRRRISAAVARTAARAGARAAATGIGSALSAVHPKIHWAGSTLTLDTVSDHDCELAGRTLVLRPLTLATGVLLIDDADPDLVTIGYPTPYALNSPDLVLRGPSIALTALLGSSRAATLTTIAWSPAITTGDLADSLGLSPATASRHATVLRGAGLIDTMRDGQAVRHQVTRLGRDLIADADRA</sequence>
<name>A0ABN2VAZ6_9ACTN</name>
<evidence type="ECO:0000259" key="4">
    <source>
        <dbReference type="PROSITE" id="PS50987"/>
    </source>
</evidence>
<organism evidence="5 6">
    <name type="scientific">Catenulispora yoronensis</name>
    <dbReference type="NCBI Taxonomy" id="450799"/>
    <lineage>
        <taxon>Bacteria</taxon>
        <taxon>Bacillati</taxon>
        <taxon>Actinomycetota</taxon>
        <taxon>Actinomycetes</taxon>
        <taxon>Catenulisporales</taxon>
        <taxon>Catenulisporaceae</taxon>
        <taxon>Catenulispora</taxon>
    </lineage>
</organism>
<evidence type="ECO:0000313" key="5">
    <source>
        <dbReference type="EMBL" id="GAA2054964.1"/>
    </source>
</evidence>
<keyword evidence="2" id="KW-0238">DNA-binding</keyword>
<accession>A0ABN2VAZ6</accession>
<evidence type="ECO:0000256" key="3">
    <source>
        <dbReference type="ARBA" id="ARBA00023163"/>
    </source>
</evidence>
<keyword evidence="6" id="KW-1185">Reference proteome</keyword>
<dbReference type="PANTHER" id="PTHR43132:SF8">
    <property type="entry name" value="HTH-TYPE TRANSCRIPTIONAL REGULATOR KMTR"/>
    <property type="match status" value="1"/>
</dbReference>
<proteinExistence type="predicted"/>
<dbReference type="SUPFAM" id="SSF46785">
    <property type="entry name" value="Winged helix' DNA-binding domain"/>
    <property type="match status" value="1"/>
</dbReference>
<gene>
    <name evidence="5" type="ORF">GCM10009839_74240</name>
</gene>
<protein>
    <submittedName>
        <fullName evidence="5">Winged helix-turn-helix domain-containing protein</fullName>
    </submittedName>
</protein>
<evidence type="ECO:0000256" key="2">
    <source>
        <dbReference type="ARBA" id="ARBA00023125"/>
    </source>
</evidence>
<evidence type="ECO:0000256" key="1">
    <source>
        <dbReference type="ARBA" id="ARBA00023015"/>
    </source>
</evidence>
<dbReference type="InterPro" id="IPR051011">
    <property type="entry name" value="Metal_resp_trans_reg"/>
</dbReference>
<dbReference type="EMBL" id="BAAAQN010000060">
    <property type="protein sequence ID" value="GAA2054964.1"/>
    <property type="molecule type" value="Genomic_DNA"/>
</dbReference>
<keyword evidence="3" id="KW-0804">Transcription</keyword>
<dbReference type="Gene3D" id="1.10.10.10">
    <property type="entry name" value="Winged helix-like DNA-binding domain superfamily/Winged helix DNA-binding domain"/>
    <property type="match status" value="1"/>
</dbReference>
<dbReference type="PROSITE" id="PS50987">
    <property type="entry name" value="HTH_ARSR_2"/>
    <property type="match status" value="1"/>
</dbReference>
<dbReference type="InterPro" id="IPR000835">
    <property type="entry name" value="HTH_MarR-typ"/>
</dbReference>
<dbReference type="InterPro" id="IPR001845">
    <property type="entry name" value="HTH_ArsR_DNA-bd_dom"/>
</dbReference>
<dbReference type="Pfam" id="PF01047">
    <property type="entry name" value="MarR"/>
    <property type="match status" value="1"/>
</dbReference>
<dbReference type="InterPro" id="IPR036390">
    <property type="entry name" value="WH_DNA-bd_sf"/>
</dbReference>